<proteinExistence type="predicted"/>
<name>A0A7W9KCE0_9PSEU</name>
<keyword evidence="2" id="KW-1185">Reference proteome</keyword>
<evidence type="ECO:0000313" key="1">
    <source>
        <dbReference type="EMBL" id="MBB5889936.1"/>
    </source>
</evidence>
<protein>
    <submittedName>
        <fullName evidence="1">Uncharacterized protein</fullName>
    </submittedName>
</protein>
<accession>A0A7W9KCE0</accession>
<dbReference type="AlphaFoldDB" id="A0A7W9KCE0"/>
<dbReference type="Proteomes" id="UP000585638">
    <property type="component" value="Unassembled WGS sequence"/>
</dbReference>
<gene>
    <name evidence="1" type="ORF">BJ998_001132</name>
</gene>
<dbReference type="Pfam" id="PF19457">
    <property type="entry name" value="DUF5994"/>
    <property type="match status" value="1"/>
</dbReference>
<organism evidence="1 2">
    <name type="scientific">Kutzneria kofuensis</name>
    <dbReference type="NCBI Taxonomy" id="103725"/>
    <lineage>
        <taxon>Bacteria</taxon>
        <taxon>Bacillati</taxon>
        <taxon>Actinomycetota</taxon>
        <taxon>Actinomycetes</taxon>
        <taxon>Pseudonocardiales</taxon>
        <taxon>Pseudonocardiaceae</taxon>
        <taxon>Kutzneria</taxon>
    </lineage>
</organism>
<dbReference type="InterPro" id="IPR046036">
    <property type="entry name" value="DUF5994"/>
</dbReference>
<comment type="caution">
    <text evidence="1">The sequence shown here is derived from an EMBL/GenBank/DDBJ whole genome shotgun (WGS) entry which is preliminary data.</text>
</comment>
<dbReference type="RefSeq" id="WP_184859086.1">
    <property type="nucleotide sequence ID" value="NZ_BAAAWY010000008.1"/>
</dbReference>
<sequence length="166" mass="17700">MTSGPHSRSIPSQPLRLRLKPKAPATGYVDGAWWPRTRDLAAELPELAEVLSVRLGPVHRVAFAMDAWAPPPARRLPVDGRQVRLEAFRYQDKDIVYVSGLDGRRICLLVIPPEAGDAAGHDAMMTAARRGNADSPVLILSKAGVSAKDAVAPRATSGGHSPGQSA</sequence>
<evidence type="ECO:0000313" key="2">
    <source>
        <dbReference type="Proteomes" id="UP000585638"/>
    </source>
</evidence>
<reference evidence="1 2" key="1">
    <citation type="submission" date="2020-08" db="EMBL/GenBank/DDBJ databases">
        <title>Sequencing the genomes of 1000 actinobacteria strains.</title>
        <authorList>
            <person name="Klenk H.-P."/>
        </authorList>
    </citation>
    <scope>NUCLEOTIDE SEQUENCE [LARGE SCALE GENOMIC DNA]</scope>
    <source>
        <strain evidence="1 2">DSM 43851</strain>
    </source>
</reference>
<dbReference type="EMBL" id="JACHIR010000001">
    <property type="protein sequence ID" value="MBB5889936.1"/>
    <property type="molecule type" value="Genomic_DNA"/>
</dbReference>